<name>A0ABD3M958_9STRA</name>
<keyword evidence="5" id="KW-0732">Signal</keyword>
<reference evidence="7 8" key="1">
    <citation type="submission" date="2024-10" db="EMBL/GenBank/DDBJ databases">
        <title>Updated reference genomes for cyclostephanoid diatoms.</title>
        <authorList>
            <person name="Roberts W.R."/>
            <person name="Alverson A.J."/>
        </authorList>
    </citation>
    <scope>NUCLEOTIDE SEQUENCE [LARGE SCALE GENOMIC DNA]</scope>
    <source>
        <strain evidence="7 8">AJA232-27</strain>
    </source>
</reference>
<keyword evidence="2 3" id="KW-0326">Glycosidase</keyword>
<evidence type="ECO:0000256" key="1">
    <source>
        <dbReference type="ARBA" id="ARBA00022801"/>
    </source>
</evidence>
<keyword evidence="1 3" id="KW-0378">Hydrolase</keyword>
<evidence type="ECO:0000313" key="7">
    <source>
        <dbReference type="EMBL" id="KAL3760137.1"/>
    </source>
</evidence>
<dbReference type="Gene3D" id="3.10.50.10">
    <property type="match status" value="1"/>
</dbReference>
<dbReference type="PANTHER" id="PTHR11177:SF317">
    <property type="entry name" value="CHITINASE 12-RELATED"/>
    <property type="match status" value="1"/>
</dbReference>
<sequence length="644" mass="70794">MMTNSRKHITARMQATSPPFSHRSLPLAICLVLLSTSSHAWEKKVTTHGKSIIAYFASWQTYDRSGLAKPSNLKSSKVTRYNFAFFQTNVNGDIWGTDEFADPISLYGEIRWDWVAGQGGTYCSWVAAGKPPECKGHKYYGGLIYLAHSAGVEVYPSIGGWTLSNSFPAMAKNPTARLKFASNCAKLIETYDFDGIDIDWEYPGYADHMGTPEDAKSYSLLLQDIRIALDELGKKKGKVYGLTAALPCGPDHMKNIEIDVVSKVLSELNLMTYDLYGVWDKKTGPNAPLYDVDGGNPGLSVHSCVENWKAGGGSPDQINIGLPFYGRSFAGRGLTAFGQANDGTADVISWPDDEGSPQYYNIKSKLSSYTSVRDEQTKTQYAYNEWGFISYDDERAICDKTEYGIDNNLNGYIIWEISGDLMPDLSTPLLDALGNRLNNTDVRCESVDWLGPKPIAPTAPTQRATPLPTASLTNQPTETLSPTMEGILETASPTKLTGGKAETSPPQTEPAQPTKPTPIPTERVDPIPANVGTTLFYPDFTSDGTPAGCRNDGNAPEWITSDMMKSTKGDCCSSYFDPYFSNSLADRCNQGYPYYPNFETHSCVNDGNHPSWMAGDYLADTQWKCCSNVFRDKKLLDKCTGTSQ</sequence>
<dbReference type="InterPro" id="IPR011583">
    <property type="entry name" value="Chitinase_II/V-like_cat"/>
</dbReference>
<comment type="caution">
    <text evidence="7">The sequence shown here is derived from an EMBL/GenBank/DDBJ whole genome shotgun (WGS) entry which is preliminary data.</text>
</comment>
<dbReference type="PANTHER" id="PTHR11177">
    <property type="entry name" value="CHITINASE"/>
    <property type="match status" value="1"/>
</dbReference>
<evidence type="ECO:0000256" key="5">
    <source>
        <dbReference type="SAM" id="SignalP"/>
    </source>
</evidence>
<feature type="chain" id="PRO_5044786729" description="GH18 domain-containing protein" evidence="5">
    <location>
        <begin position="41"/>
        <end position="644"/>
    </location>
</feature>
<feature type="compositionally biased region" description="Polar residues" evidence="4">
    <location>
        <begin position="459"/>
        <end position="480"/>
    </location>
</feature>
<feature type="domain" description="GH18" evidence="6">
    <location>
        <begin position="50"/>
        <end position="440"/>
    </location>
</feature>
<dbReference type="Proteomes" id="UP001530293">
    <property type="component" value="Unassembled WGS sequence"/>
</dbReference>
<dbReference type="EMBL" id="JALLBG020000192">
    <property type="protein sequence ID" value="KAL3760137.1"/>
    <property type="molecule type" value="Genomic_DNA"/>
</dbReference>
<protein>
    <recommendedName>
        <fullName evidence="6">GH18 domain-containing protein</fullName>
    </recommendedName>
</protein>
<dbReference type="PROSITE" id="PS51910">
    <property type="entry name" value="GH18_2"/>
    <property type="match status" value="1"/>
</dbReference>
<evidence type="ECO:0000256" key="2">
    <source>
        <dbReference type="ARBA" id="ARBA00023295"/>
    </source>
</evidence>
<dbReference type="InterPro" id="IPR017853">
    <property type="entry name" value="GH"/>
</dbReference>
<feature type="signal peptide" evidence="5">
    <location>
        <begin position="1"/>
        <end position="40"/>
    </location>
</feature>
<dbReference type="Gene3D" id="3.20.20.80">
    <property type="entry name" value="Glycosidases"/>
    <property type="match status" value="1"/>
</dbReference>
<feature type="region of interest" description="Disordered" evidence="4">
    <location>
        <begin position="492"/>
        <end position="525"/>
    </location>
</feature>
<evidence type="ECO:0000256" key="3">
    <source>
        <dbReference type="RuleBase" id="RU000489"/>
    </source>
</evidence>
<keyword evidence="8" id="KW-1185">Reference proteome</keyword>
<organism evidence="7 8">
    <name type="scientific">Discostella pseudostelligera</name>
    <dbReference type="NCBI Taxonomy" id="259834"/>
    <lineage>
        <taxon>Eukaryota</taxon>
        <taxon>Sar</taxon>
        <taxon>Stramenopiles</taxon>
        <taxon>Ochrophyta</taxon>
        <taxon>Bacillariophyta</taxon>
        <taxon>Coscinodiscophyceae</taxon>
        <taxon>Thalassiosirophycidae</taxon>
        <taxon>Stephanodiscales</taxon>
        <taxon>Stephanodiscaceae</taxon>
        <taxon>Discostella</taxon>
    </lineage>
</organism>
<evidence type="ECO:0000256" key="4">
    <source>
        <dbReference type="SAM" id="MobiDB-lite"/>
    </source>
</evidence>
<dbReference type="SMART" id="SM00636">
    <property type="entry name" value="Glyco_18"/>
    <property type="match status" value="1"/>
</dbReference>
<dbReference type="PROSITE" id="PS01095">
    <property type="entry name" value="GH18_1"/>
    <property type="match status" value="1"/>
</dbReference>
<dbReference type="AlphaFoldDB" id="A0ABD3M958"/>
<dbReference type="InterPro" id="IPR029070">
    <property type="entry name" value="Chitinase_insertion_sf"/>
</dbReference>
<dbReference type="SUPFAM" id="SSF51445">
    <property type="entry name" value="(Trans)glycosidases"/>
    <property type="match status" value="1"/>
</dbReference>
<gene>
    <name evidence="7" type="ORF">ACHAWU_002208</name>
</gene>
<dbReference type="InterPro" id="IPR050314">
    <property type="entry name" value="Glycosyl_Hydrlase_18"/>
</dbReference>
<evidence type="ECO:0000259" key="6">
    <source>
        <dbReference type="PROSITE" id="PS51910"/>
    </source>
</evidence>
<dbReference type="Pfam" id="PF00704">
    <property type="entry name" value="Glyco_hydro_18"/>
    <property type="match status" value="1"/>
</dbReference>
<dbReference type="InterPro" id="IPR001223">
    <property type="entry name" value="Glyco_hydro18_cat"/>
</dbReference>
<dbReference type="GO" id="GO:0016798">
    <property type="term" value="F:hydrolase activity, acting on glycosyl bonds"/>
    <property type="evidence" value="ECO:0007669"/>
    <property type="project" value="UniProtKB-KW"/>
</dbReference>
<proteinExistence type="predicted"/>
<dbReference type="InterPro" id="IPR001579">
    <property type="entry name" value="Glyco_hydro_18_chit_AS"/>
</dbReference>
<accession>A0ABD3M958</accession>
<feature type="region of interest" description="Disordered" evidence="4">
    <location>
        <begin position="449"/>
        <end position="480"/>
    </location>
</feature>
<evidence type="ECO:0000313" key="8">
    <source>
        <dbReference type="Proteomes" id="UP001530293"/>
    </source>
</evidence>